<dbReference type="AlphaFoldDB" id="A0A0P7BRI2"/>
<dbReference type="EMBL" id="LGTQ01000013">
    <property type="protein sequence ID" value="KPM46911.1"/>
    <property type="molecule type" value="Genomic_DNA"/>
</dbReference>
<dbReference type="InterPro" id="IPR014710">
    <property type="entry name" value="RmlC-like_jellyroll"/>
</dbReference>
<dbReference type="Gene3D" id="2.60.120.10">
    <property type="entry name" value="Jelly Rolls"/>
    <property type="match status" value="1"/>
</dbReference>
<keyword evidence="2" id="KW-1185">Reference proteome</keyword>
<dbReference type="SUPFAM" id="SSF51182">
    <property type="entry name" value="RmlC-like cupins"/>
    <property type="match status" value="1"/>
</dbReference>
<dbReference type="RefSeq" id="WP_055150691.1">
    <property type="nucleotide sequence ID" value="NZ_JXSZ01000013.1"/>
</dbReference>
<proteinExistence type="predicted"/>
<dbReference type="STRING" id="1605367.AFM12_16890"/>
<evidence type="ECO:0008006" key="3">
    <source>
        <dbReference type="Google" id="ProtNLM"/>
    </source>
</evidence>
<comment type="caution">
    <text evidence="1">The sequence shown here is derived from an EMBL/GenBank/DDBJ whole genome shotgun (WGS) entry which is preliminary data.</text>
</comment>
<organism evidence="1 2">
    <name type="scientific">Jiulongibacter sediminis</name>
    <dbReference type="NCBI Taxonomy" id="1605367"/>
    <lineage>
        <taxon>Bacteria</taxon>
        <taxon>Pseudomonadati</taxon>
        <taxon>Bacteroidota</taxon>
        <taxon>Cytophagia</taxon>
        <taxon>Cytophagales</taxon>
        <taxon>Leadbetterellaceae</taxon>
        <taxon>Jiulongibacter</taxon>
    </lineage>
</organism>
<dbReference type="Proteomes" id="UP000050454">
    <property type="component" value="Unassembled WGS sequence"/>
</dbReference>
<protein>
    <recommendedName>
        <fullName evidence="3">Cupin</fullName>
    </recommendedName>
</protein>
<dbReference type="InterPro" id="IPR011051">
    <property type="entry name" value="RmlC_Cupin_sf"/>
</dbReference>
<name>A0A0P7BRI2_9BACT</name>
<sequence length="99" mass="11427">MKNLNEIQFDSEKPSVNIIEKTDKSNYLAIGLLNKQVLTKHKTSFKTILTVLKGKILFKIGLKKIELKSLQVFEIPINEEHEVIGLDSENIFILFQEKQ</sequence>
<gene>
    <name evidence="1" type="ORF">AFM12_16890</name>
</gene>
<accession>A0A0P7BRI2</accession>
<dbReference type="OrthoDB" id="4411894at2"/>
<reference evidence="1 2" key="1">
    <citation type="submission" date="2015-07" db="EMBL/GenBank/DDBJ databases">
        <title>The draft genome sequence of Leadbetterella sp. JN14-9.</title>
        <authorList>
            <person name="Liu Y."/>
            <person name="Du J."/>
            <person name="Shao Z."/>
        </authorList>
    </citation>
    <scope>NUCLEOTIDE SEQUENCE [LARGE SCALE GENOMIC DNA]</scope>
    <source>
        <strain evidence="1 2">JN14-9</strain>
    </source>
</reference>
<evidence type="ECO:0000313" key="2">
    <source>
        <dbReference type="Proteomes" id="UP000050454"/>
    </source>
</evidence>
<evidence type="ECO:0000313" key="1">
    <source>
        <dbReference type="EMBL" id="KPM46911.1"/>
    </source>
</evidence>